<dbReference type="GO" id="GO:0030295">
    <property type="term" value="F:protein kinase activator activity"/>
    <property type="evidence" value="ECO:0007669"/>
    <property type="project" value="TreeGrafter"/>
</dbReference>
<dbReference type="GO" id="GO:0008982">
    <property type="term" value="F:protein-N(PI)-phosphohistidine-sugar phosphotransferase activity"/>
    <property type="evidence" value="ECO:0007669"/>
    <property type="project" value="InterPro"/>
</dbReference>
<dbReference type="GO" id="GO:0005737">
    <property type="term" value="C:cytoplasm"/>
    <property type="evidence" value="ECO:0007669"/>
    <property type="project" value="UniProtKB-SubCell"/>
</dbReference>
<evidence type="ECO:0000256" key="2">
    <source>
        <dbReference type="ARBA" id="ARBA00022679"/>
    </source>
</evidence>
<sequence>MDLSDLITKEAVVAGLKAKSKKQAIQEMACKAAEITGLSEREIFDTLLQRERLGSTGVGHGIAIPHGKLTRLDKLIGFFARLDKPVDFDALDDQPVDLVFLLLAPEGAGADHLKALARIARQLRDSAVVQGLRNTTDPADMYTLLTQPLASSNAA</sequence>
<evidence type="ECO:0000256" key="1">
    <source>
        <dbReference type="ARBA" id="ARBA00004496"/>
    </source>
</evidence>
<reference evidence="4" key="1">
    <citation type="submission" date="2021-03" db="EMBL/GenBank/DDBJ databases">
        <title>Roseibium sp. CAU 1637 isolated from Incheon.</title>
        <authorList>
            <person name="Kim W."/>
        </authorList>
    </citation>
    <scope>NUCLEOTIDE SEQUENCE</scope>
    <source>
        <strain evidence="4">CAU 1637</strain>
    </source>
</reference>
<dbReference type="FunFam" id="3.40.930.10:FF:000009">
    <property type="entry name" value="PTS system, fructose specific IIABC component"/>
    <property type="match status" value="1"/>
</dbReference>
<dbReference type="GO" id="GO:0009401">
    <property type="term" value="P:phosphoenolpyruvate-dependent sugar phosphotransferase system"/>
    <property type="evidence" value="ECO:0007669"/>
    <property type="project" value="InterPro"/>
</dbReference>
<dbReference type="AlphaFoldDB" id="A0A939EMR9"/>
<feature type="domain" description="PTS EIIA type-2" evidence="3">
    <location>
        <begin position="5"/>
        <end position="148"/>
    </location>
</feature>
<dbReference type="EMBL" id="JAFLNF010000004">
    <property type="protein sequence ID" value="MBO0345580.1"/>
    <property type="molecule type" value="Genomic_DNA"/>
</dbReference>
<evidence type="ECO:0000313" key="5">
    <source>
        <dbReference type="Proteomes" id="UP000664779"/>
    </source>
</evidence>
<name>A0A939EMR9_9HYPH</name>
<dbReference type="PANTHER" id="PTHR47738">
    <property type="entry name" value="PTS SYSTEM FRUCTOSE-LIKE EIIA COMPONENT-RELATED"/>
    <property type="match status" value="1"/>
</dbReference>
<dbReference type="CDD" id="cd00211">
    <property type="entry name" value="PTS_IIA_fru"/>
    <property type="match status" value="1"/>
</dbReference>
<evidence type="ECO:0000313" key="4">
    <source>
        <dbReference type="EMBL" id="MBO0345580.1"/>
    </source>
</evidence>
<dbReference type="PANTHER" id="PTHR47738:SF1">
    <property type="entry name" value="NITROGEN REGULATORY PROTEIN"/>
    <property type="match status" value="1"/>
</dbReference>
<keyword evidence="2" id="KW-0808">Transferase</keyword>
<dbReference type="InterPro" id="IPR051541">
    <property type="entry name" value="PTS_SugarTrans_NitroReg"/>
</dbReference>
<dbReference type="RefSeq" id="WP_206940991.1">
    <property type="nucleotide sequence ID" value="NZ_JAFLNF010000004.1"/>
</dbReference>
<proteinExistence type="predicted"/>
<protein>
    <submittedName>
        <fullName evidence="4">PTS IIA-like nitrogen regulatory protein PtsN</fullName>
    </submittedName>
</protein>
<dbReference type="PROSITE" id="PS51094">
    <property type="entry name" value="PTS_EIIA_TYPE_2"/>
    <property type="match status" value="1"/>
</dbReference>
<gene>
    <name evidence="4" type="primary">ptsN</name>
    <name evidence="4" type="ORF">J0X15_10150</name>
</gene>
<accession>A0A939EMR9</accession>
<dbReference type="Proteomes" id="UP000664779">
    <property type="component" value="Unassembled WGS sequence"/>
</dbReference>
<dbReference type="PROSITE" id="PS00372">
    <property type="entry name" value="PTS_EIIA_TYPE_2_HIS"/>
    <property type="match status" value="1"/>
</dbReference>
<comment type="caution">
    <text evidence="4">The sequence shown here is derived from an EMBL/GenBank/DDBJ whole genome shotgun (WGS) entry which is preliminary data.</text>
</comment>
<evidence type="ECO:0000259" key="3">
    <source>
        <dbReference type="PROSITE" id="PS51094"/>
    </source>
</evidence>
<comment type="subcellular location">
    <subcellularLocation>
        <location evidence="1">Cytoplasm</location>
    </subcellularLocation>
</comment>
<dbReference type="NCBIfam" id="TIGR01419">
    <property type="entry name" value="nitro_reg_IIA"/>
    <property type="match status" value="1"/>
</dbReference>
<dbReference type="Gene3D" id="3.40.930.10">
    <property type="entry name" value="Mannitol-specific EII, Chain A"/>
    <property type="match status" value="1"/>
</dbReference>
<dbReference type="SUPFAM" id="SSF55804">
    <property type="entry name" value="Phoshotransferase/anion transport protein"/>
    <property type="match status" value="1"/>
</dbReference>
<keyword evidence="5" id="KW-1185">Reference proteome</keyword>
<organism evidence="4 5">
    <name type="scientific">Roseibium limicola</name>
    <dbReference type="NCBI Taxonomy" id="2816037"/>
    <lineage>
        <taxon>Bacteria</taxon>
        <taxon>Pseudomonadati</taxon>
        <taxon>Pseudomonadota</taxon>
        <taxon>Alphaproteobacteria</taxon>
        <taxon>Hyphomicrobiales</taxon>
        <taxon>Stappiaceae</taxon>
        <taxon>Roseibium</taxon>
    </lineage>
</organism>
<dbReference type="InterPro" id="IPR006320">
    <property type="entry name" value="PTS_Nitro_regul"/>
</dbReference>
<dbReference type="InterPro" id="IPR002178">
    <property type="entry name" value="PTS_EIIA_type-2_dom"/>
</dbReference>
<dbReference type="InterPro" id="IPR016152">
    <property type="entry name" value="PTrfase/Anion_transptr"/>
</dbReference>
<dbReference type="Pfam" id="PF00359">
    <property type="entry name" value="PTS_EIIA_2"/>
    <property type="match status" value="1"/>
</dbReference>